<keyword evidence="6" id="KW-0414">Isoprene biosynthesis</keyword>
<evidence type="ECO:0000256" key="2">
    <source>
        <dbReference type="ARBA" id="ARBA00006706"/>
    </source>
</evidence>
<dbReference type="SUPFAM" id="SSF48576">
    <property type="entry name" value="Terpenoid synthases"/>
    <property type="match status" value="1"/>
</dbReference>
<dbReference type="PANTHER" id="PTHR43281:SF1">
    <property type="entry name" value="FARNESYL DIPHOSPHATE SYNTHASE"/>
    <property type="match status" value="1"/>
</dbReference>
<proteinExistence type="inferred from homology"/>
<evidence type="ECO:0000256" key="7">
    <source>
        <dbReference type="RuleBase" id="RU004466"/>
    </source>
</evidence>
<comment type="cofactor">
    <cofactor evidence="1">
        <name>Mg(2+)</name>
        <dbReference type="ChEBI" id="CHEBI:18420"/>
    </cofactor>
</comment>
<evidence type="ECO:0000313" key="10">
    <source>
        <dbReference type="Proteomes" id="UP000182983"/>
    </source>
</evidence>
<evidence type="ECO:0000256" key="3">
    <source>
        <dbReference type="ARBA" id="ARBA00022679"/>
    </source>
</evidence>
<feature type="region of interest" description="Disordered" evidence="8">
    <location>
        <begin position="1"/>
        <end position="23"/>
    </location>
</feature>
<dbReference type="PANTHER" id="PTHR43281">
    <property type="entry name" value="FARNESYL DIPHOSPHATE SYNTHASE"/>
    <property type="match status" value="1"/>
</dbReference>
<evidence type="ECO:0000256" key="4">
    <source>
        <dbReference type="ARBA" id="ARBA00022723"/>
    </source>
</evidence>
<evidence type="ECO:0000256" key="5">
    <source>
        <dbReference type="ARBA" id="ARBA00022842"/>
    </source>
</evidence>
<dbReference type="InterPro" id="IPR000092">
    <property type="entry name" value="Polyprenyl_synt"/>
</dbReference>
<organism evidence="9 10">
    <name type="scientific">Magnetospirillum fulvum</name>
    <name type="common">Rhodospirillum fulvum</name>
    <dbReference type="NCBI Taxonomy" id="1082"/>
    <lineage>
        <taxon>Bacteria</taxon>
        <taxon>Pseudomonadati</taxon>
        <taxon>Pseudomonadota</taxon>
        <taxon>Alphaproteobacteria</taxon>
        <taxon>Rhodospirillales</taxon>
        <taxon>Rhodospirillaceae</taxon>
        <taxon>Magnetospirillum</taxon>
    </lineage>
</organism>
<sequence length="320" mass="34715">MGLFPLNPPTLRDPQSGDPLSQSSISPRLAEALTVTSQAVNVELDRLLPLADGPENRVIEAMRYSSLDGGKRLRPFLVMQSASLFHVAESAAIRVACAIEMIHCYSLIHDDLPCMDNDDLRRGRPTCHRHFDESTALLAGDSLQTRAFEILANPATHPDPQVRCDLVSELAHASGALGMVGGQMIDLQAHTLDLDVAGITRLQQMKTGRLFSFSCEAGAILGKAHGELRLALRNYSHDLGLAFQIADDILDVEGDAAEVGKQVQKDADAGKATFVSLLGLDRARSQAAMLAEQACRHLDPFGEAADLMRDVARFVVQRRS</sequence>
<keyword evidence="3 7" id="KW-0808">Transferase</keyword>
<dbReference type="GO" id="GO:0046872">
    <property type="term" value="F:metal ion binding"/>
    <property type="evidence" value="ECO:0007669"/>
    <property type="project" value="UniProtKB-KW"/>
</dbReference>
<keyword evidence="5" id="KW-0460">Magnesium</keyword>
<evidence type="ECO:0000256" key="8">
    <source>
        <dbReference type="SAM" id="MobiDB-lite"/>
    </source>
</evidence>
<dbReference type="FunFam" id="1.10.600.10:FF:000001">
    <property type="entry name" value="Geranylgeranyl diphosphate synthase"/>
    <property type="match status" value="1"/>
</dbReference>
<dbReference type="InterPro" id="IPR033749">
    <property type="entry name" value="Polyprenyl_synt_CS"/>
</dbReference>
<evidence type="ECO:0000313" key="9">
    <source>
        <dbReference type="EMBL" id="SEH30788.1"/>
    </source>
</evidence>
<dbReference type="GO" id="GO:0005737">
    <property type="term" value="C:cytoplasm"/>
    <property type="evidence" value="ECO:0007669"/>
    <property type="project" value="UniProtKB-ARBA"/>
</dbReference>
<dbReference type="NCBIfam" id="NF045485">
    <property type="entry name" value="FPPsyn"/>
    <property type="match status" value="1"/>
</dbReference>
<dbReference type="GO" id="GO:0016114">
    <property type="term" value="P:terpenoid biosynthetic process"/>
    <property type="evidence" value="ECO:0007669"/>
    <property type="project" value="UniProtKB-ARBA"/>
</dbReference>
<dbReference type="GO" id="GO:0004659">
    <property type="term" value="F:prenyltransferase activity"/>
    <property type="evidence" value="ECO:0007669"/>
    <property type="project" value="InterPro"/>
</dbReference>
<dbReference type="EMBL" id="FNWO01000003">
    <property type="protein sequence ID" value="SEH30788.1"/>
    <property type="molecule type" value="Genomic_DNA"/>
</dbReference>
<dbReference type="InterPro" id="IPR053378">
    <property type="entry name" value="Prenyl_diphosphate_synthase"/>
</dbReference>
<evidence type="ECO:0000256" key="1">
    <source>
        <dbReference type="ARBA" id="ARBA00001946"/>
    </source>
</evidence>
<dbReference type="Pfam" id="PF00348">
    <property type="entry name" value="polyprenyl_synt"/>
    <property type="match status" value="1"/>
</dbReference>
<reference evidence="10" key="1">
    <citation type="submission" date="2016-10" db="EMBL/GenBank/DDBJ databases">
        <authorList>
            <person name="Varghese N."/>
            <person name="Submissions S."/>
        </authorList>
    </citation>
    <scope>NUCLEOTIDE SEQUENCE [LARGE SCALE GENOMIC DNA]</scope>
    <source>
        <strain evidence="10">DSM 13234</strain>
    </source>
</reference>
<dbReference type="AlphaFoldDB" id="A0A1H6H9K6"/>
<keyword evidence="4" id="KW-0479">Metal-binding</keyword>
<comment type="similarity">
    <text evidence="2 7">Belongs to the FPP/GGPP synthase family.</text>
</comment>
<dbReference type="SFLD" id="SFLDG01017">
    <property type="entry name" value="Polyprenyl_Transferase_Like"/>
    <property type="match status" value="1"/>
</dbReference>
<accession>A0A1H6H9K6</accession>
<gene>
    <name evidence="9" type="ORF">SAMN04244559_00974</name>
</gene>
<name>A0A1H6H9K6_MAGFU</name>
<dbReference type="CDD" id="cd00685">
    <property type="entry name" value="Trans_IPPS_HT"/>
    <property type="match status" value="1"/>
</dbReference>
<dbReference type="SFLD" id="SFLDS00005">
    <property type="entry name" value="Isoprenoid_Synthase_Type_I"/>
    <property type="match status" value="1"/>
</dbReference>
<evidence type="ECO:0000256" key="6">
    <source>
        <dbReference type="ARBA" id="ARBA00023229"/>
    </source>
</evidence>
<dbReference type="Proteomes" id="UP000182983">
    <property type="component" value="Unassembled WGS sequence"/>
</dbReference>
<dbReference type="PROSITE" id="PS00444">
    <property type="entry name" value="POLYPRENYL_SYNTHASE_2"/>
    <property type="match status" value="1"/>
</dbReference>
<keyword evidence="10" id="KW-1185">Reference proteome</keyword>
<dbReference type="InterPro" id="IPR008949">
    <property type="entry name" value="Isoprenoid_synthase_dom_sf"/>
</dbReference>
<dbReference type="PROSITE" id="PS00723">
    <property type="entry name" value="POLYPRENYL_SYNTHASE_1"/>
    <property type="match status" value="1"/>
</dbReference>
<dbReference type="Gene3D" id="1.10.600.10">
    <property type="entry name" value="Farnesyl Diphosphate Synthase"/>
    <property type="match status" value="1"/>
</dbReference>
<protein>
    <submittedName>
        <fullName evidence="9">Farnesyl-diphosphate synthase</fullName>
    </submittedName>
</protein>